<dbReference type="OrthoDB" id="195104at2"/>
<evidence type="ECO:0000313" key="2">
    <source>
        <dbReference type="Proteomes" id="UP000292120"/>
    </source>
</evidence>
<comment type="caution">
    <text evidence="1">The sequence shown here is derived from an EMBL/GenBank/DDBJ whole genome shotgun (WGS) entry which is preliminary data.</text>
</comment>
<dbReference type="RefSeq" id="WP_130967612.1">
    <property type="nucleotide sequence ID" value="NZ_SIXI01000003.1"/>
</dbReference>
<gene>
    <name evidence="1" type="ORF">EYS42_08050</name>
</gene>
<dbReference type="InterPro" id="IPR023846">
    <property type="entry name" value="CHP04042_MSMEG0570"/>
</dbReference>
<dbReference type="EMBL" id="SIXI01000003">
    <property type="protein sequence ID" value="TBO31193.1"/>
    <property type="molecule type" value="Genomic_DNA"/>
</dbReference>
<accession>A0A4Q9H0F1</accession>
<dbReference type="NCBIfam" id="TIGR04042">
    <property type="entry name" value="MSMEG_0570_fam"/>
    <property type="match status" value="1"/>
</dbReference>
<name>A0A4Q9H0F1_9BURK</name>
<protein>
    <submittedName>
        <fullName evidence="1">MSMEG_0570 family nitrogen starvation response protein</fullName>
    </submittedName>
</protein>
<evidence type="ECO:0000313" key="1">
    <source>
        <dbReference type="EMBL" id="TBO31193.1"/>
    </source>
</evidence>
<reference evidence="1 2" key="1">
    <citation type="submission" date="2019-02" db="EMBL/GenBank/DDBJ databases">
        <title>Aquabacterium sp. strain KMB7.</title>
        <authorList>
            <person name="Chen W.-M."/>
        </authorList>
    </citation>
    <scope>NUCLEOTIDE SEQUENCE [LARGE SCALE GENOMIC DNA]</scope>
    <source>
        <strain evidence="1 2">KMB7</strain>
    </source>
</reference>
<sequence length="95" mass="10796">MPEMHFTVLWPDGQEHTCYSPSLVVQDFLVPGQRYPLPDFLARTQEALTIASDRVAAKYGFACSRAMDQWSAIAHHAETYANQHNAQVEVLRFDT</sequence>
<keyword evidence="2" id="KW-1185">Reference proteome</keyword>
<dbReference type="Proteomes" id="UP000292120">
    <property type="component" value="Unassembled WGS sequence"/>
</dbReference>
<proteinExistence type="predicted"/>
<dbReference type="AlphaFoldDB" id="A0A4Q9H0F1"/>
<organism evidence="1 2">
    <name type="scientific">Aquabacterium lacunae</name>
    <dbReference type="NCBI Taxonomy" id="2528630"/>
    <lineage>
        <taxon>Bacteria</taxon>
        <taxon>Pseudomonadati</taxon>
        <taxon>Pseudomonadota</taxon>
        <taxon>Betaproteobacteria</taxon>
        <taxon>Burkholderiales</taxon>
        <taxon>Aquabacterium</taxon>
    </lineage>
</organism>